<dbReference type="EMBL" id="MW538937">
    <property type="protein sequence ID" value="UBU98533.1"/>
    <property type="molecule type" value="Genomic_DNA"/>
</dbReference>
<reference evidence="2" key="1">
    <citation type="submission" date="2021-01" db="EMBL/GenBank/DDBJ databases">
        <authorList>
            <person name="Sun H.-H."/>
            <person name="Zhang S."/>
            <person name="Zhang Y.-J."/>
        </authorList>
    </citation>
    <scope>NUCLEOTIDE SEQUENCE</scope>
    <source>
        <strain evidence="2">CMM1</strain>
    </source>
</reference>
<proteinExistence type="predicted"/>
<name>A0A8K1I7W4_9PEZI</name>
<evidence type="ECO:0000256" key="1">
    <source>
        <dbReference type="SAM" id="MobiDB-lite"/>
    </source>
</evidence>
<organism evidence="2">
    <name type="scientific">Morchella brunnea</name>
    <dbReference type="NCBI Taxonomy" id="1174671"/>
    <lineage>
        <taxon>Eukaryota</taxon>
        <taxon>Fungi</taxon>
        <taxon>Dikarya</taxon>
        <taxon>Ascomycota</taxon>
        <taxon>Pezizomycotina</taxon>
        <taxon>Pezizomycetes</taxon>
        <taxon>Pezizales</taxon>
        <taxon>Morchellaceae</taxon>
        <taxon>Morchella</taxon>
    </lineage>
</organism>
<sequence>MPLICPPPLLIFFNNKIKIIKKTEKLMTSQRGAFSPALRGLFERGRPAPPRPAPSTYYVSGWPSPGERGGAERHTTCVGGKRKMEPWPSPGERGEAALHVSLCRTMWWSLHRGYLFTINGLHLSCIEI</sequence>
<dbReference type="AlphaFoldDB" id="A0A8K1I7W4"/>
<feature type="region of interest" description="Disordered" evidence="1">
    <location>
        <begin position="43"/>
        <end position="92"/>
    </location>
</feature>
<evidence type="ECO:0000313" key="2">
    <source>
        <dbReference type="EMBL" id="UBU98533.1"/>
    </source>
</evidence>
<geneLocation type="mitochondrion" evidence="2"/>
<dbReference type="RefSeq" id="YP_010218696.1">
    <property type="nucleotide sequence ID" value="NC_058917.1"/>
</dbReference>
<protein>
    <submittedName>
        <fullName evidence="2">Uncharacterized protein</fullName>
    </submittedName>
</protein>
<gene>
    <name evidence="2" type="primary">orf128B</name>
</gene>
<keyword evidence="2" id="KW-0496">Mitochondrion</keyword>
<accession>A0A8K1I7W4</accession>
<dbReference type="GeneID" id="68665193"/>